<dbReference type="Proteomes" id="UP000247523">
    <property type="component" value="Unassembled WGS sequence"/>
</dbReference>
<dbReference type="GO" id="GO:0004825">
    <property type="term" value="F:methionine-tRNA ligase activity"/>
    <property type="evidence" value="ECO:0007669"/>
    <property type="project" value="UniProtKB-EC"/>
</dbReference>
<evidence type="ECO:0000259" key="17">
    <source>
        <dbReference type="PROSITE" id="PS50886"/>
    </source>
</evidence>
<dbReference type="InterPro" id="IPR051270">
    <property type="entry name" value="Tyrosine-tRNA_ligase_regulator"/>
</dbReference>
<proteinExistence type="predicted"/>
<dbReference type="CDD" id="cd02800">
    <property type="entry name" value="tRNA_bind_EcMetRS_like"/>
    <property type="match status" value="1"/>
</dbReference>
<feature type="domain" description="TRNA-binding" evidence="17">
    <location>
        <begin position="14"/>
        <end position="115"/>
    </location>
</feature>
<dbReference type="PROSITE" id="PS50886">
    <property type="entry name" value="TRBD"/>
    <property type="match status" value="1"/>
</dbReference>
<dbReference type="NCBIfam" id="TIGR00399">
    <property type="entry name" value="metG_C_term"/>
    <property type="match status" value="1"/>
</dbReference>
<keyword evidence="11 16" id="KW-0694">RNA-binding</keyword>
<dbReference type="OrthoDB" id="360573at2"/>
<evidence type="ECO:0000256" key="5">
    <source>
        <dbReference type="ARBA" id="ARBA00018753"/>
    </source>
</evidence>
<organism evidence="19 20">
    <name type="scientific">Lachnotalea glycerini</name>
    <dbReference type="NCBI Taxonomy" id="1763509"/>
    <lineage>
        <taxon>Bacteria</taxon>
        <taxon>Bacillati</taxon>
        <taxon>Bacillota</taxon>
        <taxon>Clostridia</taxon>
        <taxon>Lachnospirales</taxon>
        <taxon>Lachnospiraceae</taxon>
        <taxon>Lachnotalea</taxon>
    </lineage>
</organism>
<dbReference type="InterPro" id="IPR012340">
    <property type="entry name" value="NA-bd_OB-fold"/>
</dbReference>
<keyword evidence="20" id="KW-1185">Reference proteome</keyword>
<keyword evidence="9" id="KW-0547">Nucleotide-binding</keyword>
<dbReference type="FunFam" id="2.40.50.140:FF:000042">
    <property type="entry name" value="Methionine--tRNA ligase"/>
    <property type="match status" value="1"/>
</dbReference>
<sequence length="115" mass="12873">MTKTKNDSIITYNDYMKLNLRIGKIIECEEVKKSKKLLCFKVRIGNRTRQILSGIKGYYEMDELVGKQVLVLENIQPATMAGMQSEGVILSAEDSEGNLALLVPDKNVDTGAEVY</sequence>
<keyword evidence="12" id="KW-0648">Protein biosynthesis</keyword>
<dbReference type="GO" id="GO:0006431">
    <property type="term" value="P:methionyl-tRNA aminoacylation"/>
    <property type="evidence" value="ECO:0007669"/>
    <property type="project" value="InterPro"/>
</dbReference>
<gene>
    <name evidence="19" type="primary">metG</name>
    <name evidence="18" type="ORF">C8E03_102429</name>
    <name evidence="19" type="ORF">CG710_004030</name>
</gene>
<keyword evidence="7 16" id="KW-0820">tRNA-binding</keyword>
<evidence type="ECO:0000256" key="6">
    <source>
        <dbReference type="ARBA" id="ARBA00022490"/>
    </source>
</evidence>
<evidence type="ECO:0000256" key="8">
    <source>
        <dbReference type="ARBA" id="ARBA00022598"/>
    </source>
</evidence>
<evidence type="ECO:0000256" key="7">
    <source>
        <dbReference type="ARBA" id="ARBA00022555"/>
    </source>
</evidence>
<dbReference type="GO" id="GO:0000049">
    <property type="term" value="F:tRNA binding"/>
    <property type="evidence" value="ECO:0007669"/>
    <property type="project" value="UniProtKB-UniRule"/>
</dbReference>
<dbReference type="EMBL" id="QICS01000002">
    <property type="protein sequence ID" value="PXV93656.1"/>
    <property type="molecule type" value="Genomic_DNA"/>
</dbReference>
<evidence type="ECO:0000256" key="10">
    <source>
        <dbReference type="ARBA" id="ARBA00022840"/>
    </source>
</evidence>
<comment type="subcellular location">
    <subcellularLocation>
        <location evidence="2">Cytoplasm</location>
    </subcellularLocation>
</comment>
<comment type="catalytic activity">
    <reaction evidence="15">
        <text>tRNA(Met) + L-methionine + ATP = L-methionyl-tRNA(Met) + AMP + diphosphate</text>
        <dbReference type="Rhea" id="RHEA:13481"/>
        <dbReference type="Rhea" id="RHEA-COMP:9667"/>
        <dbReference type="Rhea" id="RHEA-COMP:9698"/>
        <dbReference type="ChEBI" id="CHEBI:30616"/>
        <dbReference type="ChEBI" id="CHEBI:33019"/>
        <dbReference type="ChEBI" id="CHEBI:57844"/>
        <dbReference type="ChEBI" id="CHEBI:78442"/>
        <dbReference type="ChEBI" id="CHEBI:78530"/>
        <dbReference type="ChEBI" id="CHEBI:456215"/>
        <dbReference type="EC" id="6.1.1.10"/>
    </reaction>
</comment>
<evidence type="ECO:0000256" key="11">
    <source>
        <dbReference type="ARBA" id="ARBA00022884"/>
    </source>
</evidence>
<comment type="subunit">
    <text evidence="3">Homodimer.</text>
</comment>
<evidence type="ECO:0000256" key="13">
    <source>
        <dbReference type="ARBA" id="ARBA00023146"/>
    </source>
</evidence>
<evidence type="ECO:0000256" key="3">
    <source>
        <dbReference type="ARBA" id="ARBA00011738"/>
    </source>
</evidence>
<dbReference type="PANTHER" id="PTHR11586">
    <property type="entry name" value="TRNA-AMINOACYLATION COFACTOR ARC1 FAMILY MEMBER"/>
    <property type="match status" value="1"/>
</dbReference>
<keyword evidence="8 19" id="KW-0436">Ligase</keyword>
<name>A0A255I2H3_9FIRM</name>
<evidence type="ECO:0000256" key="4">
    <source>
        <dbReference type="ARBA" id="ARBA00012838"/>
    </source>
</evidence>
<evidence type="ECO:0000256" key="12">
    <source>
        <dbReference type="ARBA" id="ARBA00022917"/>
    </source>
</evidence>
<evidence type="ECO:0000256" key="15">
    <source>
        <dbReference type="ARBA" id="ARBA00047364"/>
    </source>
</evidence>
<dbReference type="PANTHER" id="PTHR11586:SF37">
    <property type="entry name" value="TRNA-BINDING DOMAIN-CONTAINING PROTEIN"/>
    <property type="match status" value="1"/>
</dbReference>
<dbReference type="Proteomes" id="UP000216411">
    <property type="component" value="Unassembled WGS sequence"/>
</dbReference>
<keyword evidence="13" id="KW-0030">Aminoacyl-tRNA synthetase</keyword>
<accession>A0A255I2H3</accession>
<keyword evidence="6" id="KW-0963">Cytoplasm</keyword>
<dbReference type="InterPro" id="IPR004495">
    <property type="entry name" value="Met-tRNA-synth_bsu_C"/>
</dbReference>
<dbReference type="Gene3D" id="2.40.50.140">
    <property type="entry name" value="Nucleic acid-binding proteins"/>
    <property type="match status" value="1"/>
</dbReference>
<dbReference type="AlphaFoldDB" id="A0A255I2H3"/>
<evidence type="ECO:0000313" key="19">
    <source>
        <dbReference type="EMBL" id="RDY32602.1"/>
    </source>
</evidence>
<dbReference type="SUPFAM" id="SSF50249">
    <property type="entry name" value="Nucleic acid-binding proteins"/>
    <property type="match status" value="1"/>
</dbReference>
<dbReference type="Pfam" id="PF01588">
    <property type="entry name" value="tRNA_bind"/>
    <property type="match status" value="1"/>
</dbReference>
<evidence type="ECO:0000313" key="18">
    <source>
        <dbReference type="EMBL" id="PXV93656.1"/>
    </source>
</evidence>
<evidence type="ECO:0000256" key="2">
    <source>
        <dbReference type="ARBA" id="ARBA00004496"/>
    </source>
</evidence>
<reference evidence="19" key="3">
    <citation type="submission" date="2018-07" db="EMBL/GenBank/DDBJ databases">
        <authorList>
            <person name="Quirk P.G."/>
            <person name="Krulwich T.A."/>
        </authorList>
    </citation>
    <scope>NUCLEOTIDE SEQUENCE</scope>
    <source>
        <strain evidence="19">CCRI-19302</strain>
    </source>
</reference>
<dbReference type="EC" id="6.1.1.10" evidence="4"/>
<dbReference type="GO" id="GO:0005524">
    <property type="term" value="F:ATP binding"/>
    <property type="evidence" value="ECO:0007669"/>
    <property type="project" value="UniProtKB-KW"/>
</dbReference>
<keyword evidence="10" id="KW-0067">ATP-binding</keyword>
<dbReference type="InterPro" id="IPR002547">
    <property type="entry name" value="tRNA-bd_dom"/>
</dbReference>
<evidence type="ECO:0000256" key="9">
    <source>
        <dbReference type="ARBA" id="ARBA00022741"/>
    </source>
</evidence>
<evidence type="ECO:0000256" key="16">
    <source>
        <dbReference type="PROSITE-ProRule" id="PRU00209"/>
    </source>
</evidence>
<reference evidence="19 20" key="1">
    <citation type="journal article" date="2017" name="Genome Announc.">
        <title>Draft Genome Sequence of a Sporulating and Motile Strain of Lachnotalea glycerini Isolated from Water in Quebec City, Canada.</title>
        <authorList>
            <person name="Maheux A.F."/>
            <person name="Boudreau D.K."/>
            <person name="Berube E."/>
            <person name="Boissinot M."/>
            <person name="Raymond F."/>
            <person name="Brodeur S."/>
            <person name="Corbeil J."/>
            <person name="Isabel S."/>
            <person name="Omar R.F."/>
            <person name="Bergeron M.G."/>
        </authorList>
    </citation>
    <scope>NUCLEOTIDE SEQUENCE [LARGE SCALE GENOMIC DNA]</scope>
    <source>
        <strain evidence="19 20">CCRI-19302</strain>
    </source>
</reference>
<comment type="function">
    <text evidence="1">Is required not only for elongation of protein synthesis but also for the initiation of all mRNA translation through initiator tRNA(fMet) aminoacylation.</text>
</comment>
<dbReference type="EMBL" id="NOKA02000003">
    <property type="protein sequence ID" value="RDY32602.1"/>
    <property type="molecule type" value="Genomic_DNA"/>
</dbReference>
<evidence type="ECO:0000313" key="21">
    <source>
        <dbReference type="Proteomes" id="UP000247523"/>
    </source>
</evidence>
<evidence type="ECO:0000256" key="1">
    <source>
        <dbReference type="ARBA" id="ARBA00003314"/>
    </source>
</evidence>
<protein>
    <recommendedName>
        <fullName evidence="5">Methionine--tRNA ligase</fullName>
        <ecNumber evidence="4">6.1.1.10</ecNumber>
    </recommendedName>
    <alternativeName>
        <fullName evidence="14">Methionyl-tRNA synthetase</fullName>
    </alternativeName>
</protein>
<evidence type="ECO:0000256" key="14">
    <source>
        <dbReference type="ARBA" id="ARBA00030904"/>
    </source>
</evidence>
<reference evidence="18 21" key="2">
    <citation type="submission" date="2018-05" db="EMBL/GenBank/DDBJ databases">
        <title>Genomic Encyclopedia of Type Strains, Phase IV (KMG-IV): sequencing the most valuable type-strain genomes for metagenomic binning, comparative biology and taxonomic classification.</title>
        <authorList>
            <person name="Goeker M."/>
        </authorList>
    </citation>
    <scope>NUCLEOTIDE SEQUENCE [LARGE SCALE GENOMIC DNA]</scope>
    <source>
        <strain evidence="18 21">DSM 28816</strain>
    </source>
</reference>
<dbReference type="GO" id="GO:0005737">
    <property type="term" value="C:cytoplasm"/>
    <property type="evidence" value="ECO:0007669"/>
    <property type="project" value="UniProtKB-SubCell"/>
</dbReference>
<comment type="caution">
    <text evidence="19">The sequence shown here is derived from an EMBL/GenBank/DDBJ whole genome shotgun (WGS) entry which is preliminary data.</text>
</comment>
<evidence type="ECO:0000313" key="20">
    <source>
        <dbReference type="Proteomes" id="UP000216411"/>
    </source>
</evidence>